<proteinExistence type="predicted"/>
<evidence type="ECO:0000313" key="2">
    <source>
        <dbReference type="Proteomes" id="UP000032458"/>
    </source>
</evidence>
<dbReference type="PATRIC" id="fig|1240678.4.peg.8046"/>
<gene>
    <name evidence="1" type="ORF">SNA_37755</name>
</gene>
<reference evidence="1 2" key="1">
    <citation type="submission" date="2014-09" db="EMBL/GenBank/DDBJ databases">
        <title>Draft genome sequence of Streptomyces natalensis ATCC 27448, producer of the antifungal pimaricin.</title>
        <authorList>
            <person name="Mendes M.V."/>
            <person name="Beites T."/>
            <person name="Pires S."/>
            <person name="Santos C.L."/>
            <person name="Moradas-Ferreira P."/>
        </authorList>
    </citation>
    <scope>NUCLEOTIDE SEQUENCE [LARGE SCALE GENOMIC DNA]</scope>
    <source>
        <strain evidence="1 2">ATCC 27448</strain>
    </source>
</reference>
<comment type="caution">
    <text evidence="1">The sequence shown here is derived from an EMBL/GenBank/DDBJ whole genome shotgun (WGS) entry which is preliminary data.</text>
</comment>
<evidence type="ECO:0008006" key="3">
    <source>
        <dbReference type="Google" id="ProtNLM"/>
    </source>
</evidence>
<dbReference type="EMBL" id="JRKI01000062">
    <property type="protein sequence ID" value="KIZ13748.1"/>
    <property type="molecule type" value="Genomic_DNA"/>
</dbReference>
<sequence length="232" mass="24492">MRALKWLLFVVVILGVLFVVGDRVAVSYAESMAADKIRSSQGLEKTPEVSIKGFPFLTQVAGRSLTEVDAELGGMSASADGHTLRVEKLSAQFHDVALSSDYTSVQSAASATGNARISYADLTKAAGGDVKIAYAGEKNGRSQVKISPNVPVLNSLEVTGSITVSGNTVRLRADQIPAMCRALPACQSTVRSQTDHVWKLDQLPGNLKLDKVVTQPDGISLTASGHDVKLPG</sequence>
<dbReference type="RefSeq" id="WP_030069834.1">
    <property type="nucleotide sequence ID" value="NZ_JRKI01000062.1"/>
</dbReference>
<keyword evidence="2" id="KW-1185">Reference proteome</keyword>
<dbReference type="Proteomes" id="UP000032458">
    <property type="component" value="Unassembled WGS sequence"/>
</dbReference>
<name>A0A0D7CBW6_9ACTN</name>
<accession>A0A0D7CBW6</accession>
<protein>
    <recommendedName>
        <fullName evidence="3">DUF2993 domain-containing protein</fullName>
    </recommendedName>
</protein>
<dbReference type="AlphaFoldDB" id="A0A0D7CBW6"/>
<organism evidence="1 2">
    <name type="scientific">Streptomyces natalensis ATCC 27448</name>
    <dbReference type="NCBI Taxonomy" id="1240678"/>
    <lineage>
        <taxon>Bacteria</taxon>
        <taxon>Bacillati</taxon>
        <taxon>Actinomycetota</taxon>
        <taxon>Actinomycetes</taxon>
        <taxon>Kitasatosporales</taxon>
        <taxon>Streptomycetaceae</taxon>
        <taxon>Streptomyces</taxon>
    </lineage>
</organism>
<evidence type="ECO:0000313" key="1">
    <source>
        <dbReference type="EMBL" id="KIZ13748.1"/>
    </source>
</evidence>
<dbReference type="Pfam" id="PF11209">
    <property type="entry name" value="LmeA"/>
    <property type="match status" value="1"/>
</dbReference>
<dbReference type="InterPro" id="IPR021373">
    <property type="entry name" value="DUF2993"/>
</dbReference>